<comment type="caution">
    <text evidence="3">The sequence shown here is derived from an EMBL/GenBank/DDBJ whole genome shotgun (WGS) entry which is preliminary data.</text>
</comment>
<feature type="transmembrane region" description="Helical" evidence="2">
    <location>
        <begin position="9"/>
        <end position="29"/>
    </location>
</feature>
<organism evidence="3 4">
    <name type="scientific">Paractinoplanes globisporus</name>
    <dbReference type="NCBI Taxonomy" id="113565"/>
    <lineage>
        <taxon>Bacteria</taxon>
        <taxon>Bacillati</taxon>
        <taxon>Actinomycetota</taxon>
        <taxon>Actinomycetes</taxon>
        <taxon>Micromonosporales</taxon>
        <taxon>Micromonosporaceae</taxon>
        <taxon>Paractinoplanes</taxon>
    </lineage>
</organism>
<evidence type="ECO:0000256" key="2">
    <source>
        <dbReference type="SAM" id="Phobius"/>
    </source>
</evidence>
<feature type="transmembrane region" description="Helical" evidence="2">
    <location>
        <begin position="41"/>
        <end position="61"/>
    </location>
</feature>
<evidence type="ECO:0000256" key="1">
    <source>
        <dbReference type="SAM" id="MobiDB-lite"/>
    </source>
</evidence>
<keyword evidence="2" id="KW-0472">Membrane</keyword>
<name>A0ABW6WB52_9ACTN</name>
<evidence type="ECO:0000313" key="4">
    <source>
        <dbReference type="Proteomes" id="UP001602245"/>
    </source>
</evidence>
<reference evidence="3 4" key="1">
    <citation type="submission" date="2024-10" db="EMBL/GenBank/DDBJ databases">
        <title>The Natural Products Discovery Center: Release of the First 8490 Sequenced Strains for Exploring Actinobacteria Biosynthetic Diversity.</title>
        <authorList>
            <person name="Kalkreuter E."/>
            <person name="Kautsar S.A."/>
            <person name="Yang D."/>
            <person name="Bader C.D."/>
            <person name="Teijaro C.N."/>
            <person name="Fluegel L."/>
            <person name="Davis C.M."/>
            <person name="Simpson J.R."/>
            <person name="Lauterbach L."/>
            <person name="Steele A.D."/>
            <person name="Gui C."/>
            <person name="Meng S."/>
            <person name="Li G."/>
            <person name="Viehrig K."/>
            <person name="Ye F."/>
            <person name="Su P."/>
            <person name="Kiefer A.F."/>
            <person name="Nichols A."/>
            <person name="Cepeda A.J."/>
            <person name="Yan W."/>
            <person name="Fan B."/>
            <person name="Jiang Y."/>
            <person name="Adhikari A."/>
            <person name="Zheng C.-J."/>
            <person name="Schuster L."/>
            <person name="Cowan T.M."/>
            <person name="Smanski M.J."/>
            <person name="Chevrette M.G."/>
            <person name="De Carvalho L.P.S."/>
            <person name="Shen B."/>
        </authorList>
    </citation>
    <scope>NUCLEOTIDE SEQUENCE [LARGE SCALE GENOMIC DNA]</scope>
    <source>
        <strain evidence="3 4">NPDC000087</strain>
    </source>
</reference>
<protein>
    <submittedName>
        <fullName evidence="3">Uncharacterized protein</fullName>
    </submittedName>
</protein>
<dbReference type="RefSeq" id="WP_157295508.1">
    <property type="nucleotide sequence ID" value="NZ_JBIAZU010000002.1"/>
</dbReference>
<sequence>MTVRGGRRWWVVGILVVLGLAVFALGRYLAGRDLATADQTASVISMFLTIAGLAVAVYAVIQDRRAASSGSTQPVRSAGTGGPPEPVAGPAPGDVENRIEGGTFHGPVIMSRDVRDVVLPPPESPGRRGDRAG</sequence>
<keyword evidence="2" id="KW-0812">Transmembrane</keyword>
<evidence type="ECO:0000313" key="3">
    <source>
        <dbReference type="EMBL" id="MFF5290548.1"/>
    </source>
</evidence>
<feature type="region of interest" description="Disordered" evidence="1">
    <location>
        <begin position="65"/>
        <end position="133"/>
    </location>
</feature>
<keyword evidence="4" id="KW-1185">Reference proteome</keyword>
<proteinExistence type="predicted"/>
<accession>A0ABW6WB52</accession>
<dbReference type="Proteomes" id="UP001602245">
    <property type="component" value="Unassembled WGS sequence"/>
</dbReference>
<dbReference type="EMBL" id="JBIAZU010000002">
    <property type="protein sequence ID" value="MFF5290548.1"/>
    <property type="molecule type" value="Genomic_DNA"/>
</dbReference>
<keyword evidence="2" id="KW-1133">Transmembrane helix</keyword>
<gene>
    <name evidence="3" type="ORF">ACFY35_13975</name>
</gene>